<keyword evidence="1 3" id="KW-0378">Hydrolase</keyword>
<dbReference type="PANTHER" id="PTHR43546:SF9">
    <property type="entry name" value="L-ASCORBATE-6-PHOSPHATE LACTONASE ULAG-RELATED"/>
    <property type="match status" value="1"/>
</dbReference>
<evidence type="ECO:0000256" key="1">
    <source>
        <dbReference type="ARBA" id="ARBA00022801"/>
    </source>
</evidence>
<comment type="caution">
    <text evidence="3">The sequence shown here is derived from an EMBL/GenBank/DDBJ whole genome shotgun (WGS) entry which is preliminary data.</text>
</comment>
<evidence type="ECO:0000313" key="4">
    <source>
        <dbReference type="Proteomes" id="UP000518300"/>
    </source>
</evidence>
<proteinExistence type="predicted"/>
<sequence>MSFTATHIGTATLLLEIGSLRLLTDPAFDPPGGSYGFGWGTRSRRTSGPALPVERLGRIDAVLLSHDQHGDNLDEAGRALLPQVPRLVTTHAAARRLAHPGVVGLRPFETTTLGDVRITATPARHGPPGSLPIVGHVVGFLLESEALPGPVYISGDTVWFDGVAEVARKYRVHTAFLHLGGVAFPITGPLRYTFNPREAVRTAEALAARRIVPVHYDGWTHFRQGPDAFRQAFSQAGLADRVTWLTPGERTPLD</sequence>
<protein>
    <submittedName>
        <fullName evidence="3">MBL fold metallo-hydrolase</fullName>
    </submittedName>
</protein>
<dbReference type="Proteomes" id="UP000518300">
    <property type="component" value="Unassembled WGS sequence"/>
</dbReference>
<name>A0A848LJE9_9BACT</name>
<dbReference type="RefSeq" id="WP_169347155.1">
    <property type="nucleotide sequence ID" value="NZ_JABBJJ010000113.1"/>
</dbReference>
<accession>A0A848LJE9</accession>
<reference evidence="3 4" key="1">
    <citation type="submission" date="2020-04" db="EMBL/GenBank/DDBJ databases">
        <title>Draft genome of Pyxidicoccus fallax type strain.</title>
        <authorList>
            <person name="Whitworth D.E."/>
        </authorList>
    </citation>
    <scope>NUCLEOTIDE SEQUENCE [LARGE SCALE GENOMIC DNA]</scope>
    <source>
        <strain evidence="3 4">DSM 14698</strain>
    </source>
</reference>
<dbReference type="Pfam" id="PF12706">
    <property type="entry name" value="Lactamase_B_2"/>
    <property type="match status" value="1"/>
</dbReference>
<evidence type="ECO:0000259" key="2">
    <source>
        <dbReference type="Pfam" id="PF12706"/>
    </source>
</evidence>
<dbReference type="InterPro" id="IPR050114">
    <property type="entry name" value="UPF0173_UPF0282_UlaG_hydrolase"/>
</dbReference>
<evidence type="ECO:0000313" key="3">
    <source>
        <dbReference type="EMBL" id="NMO17875.1"/>
    </source>
</evidence>
<dbReference type="PANTHER" id="PTHR43546">
    <property type="entry name" value="UPF0173 METAL-DEPENDENT HYDROLASE MJ1163-RELATED"/>
    <property type="match status" value="1"/>
</dbReference>
<dbReference type="EMBL" id="JABBJJ010000113">
    <property type="protein sequence ID" value="NMO17875.1"/>
    <property type="molecule type" value="Genomic_DNA"/>
</dbReference>
<dbReference type="GO" id="GO:0016787">
    <property type="term" value="F:hydrolase activity"/>
    <property type="evidence" value="ECO:0007669"/>
    <property type="project" value="UniProtKB-KW"/>
</dbReference>
<organism evidence="3 4">
    <name type="scientific">Pyxidicoccus fallax</name>
    <dbReference type="NCBI Taxonomy" id="394095"/>
    <lineage>
        <taxon>Bacteria</taxon>
        <taxon>Pseudomonadati</taxon>
        <taxon>Myxococcota</taxon>
        <taxon>Myxococcia</taxon>
        <taxon>Myxococcales</taxon>
        <taxon>Cystobacterineae</taxon>
        <taxon>Myxococcaceae</taxon>
        <taxon>Pyxidicoccus</taxon>
    </lineage>
</organism>
<dbReference type="SUPFAM" id="SSF56281">
    <property type="entry name" value="Metallo-hydrolase/oxidoreductase"/>
    <property type="match status" value="1"/>
</dbReference>
<dbReference type="Gene3D" id="3.60.15.10">
    <property type="entry name" value="Ribonuclease Z/Hydroxyacylglutathione hydrolase-like"/>
    <property type="match status" value="1"/>
</dbReference>
<dbReference type="InterPro" id="IPR001279">
    <property type="entry name" value="Metallo-B-lactamas"/>
</dbReference>
<feature type="domain" description="Metallo-beta-lactamase" evidence="2">
    <location>
        <begin position="21"/>
        <end position="216"/>
    </location>
</feature>
<dbReference type="InterPro" id="IPR036866">
    <property type="entry name" value="RibonucZ/Hydroxyglut_hydro"/>
</dbReference>
<dbReference type="AlphaFoldDB" id="A0A848LJE9"/>
<keyword evidence="4" id="KW-1185">Reference proteome</keyword>
<gene>
    <name evidence="3" type="ORF">HG543_23890</name>
</gene>